<evidence type="ECO:0000256" key="5">
    <source>
        <dbReference type="ARBA" id="ARBA00022475"/>
    </source>
</evidence>
<evidence type="ECO:0000256" key="10">
    <source>
        <dbReference type="ARBA" id="ARBA00023251"/>
    </source>
</evidence>
<dbReference type="HAMAP" id="MF_01006">
    <property type="entry name" value="Undec_diphosphatase"/>
    <property type="match status" value="1"/>
</dbReference>
<feature type="transmembrane region" description="Helical" evidence="14">
    <location>
        <begin position="106"/>
        <end position="128"/>
    </location>
</feature>
<dbReference type="InterPro" id="IPR003824">
    <property type="entry name" value="UppP"/>
</dbReference>
<comment type="function">
    <text evidence="14">Catalyzes the dephosphorylation of undecaprenyl diphosphate (UPP). Confers resistance to bacitracin.</text>
</comment>
<comment type="subcellular location">
    <subcellularLocation>
        <location evidence="1 14">Cell membrane</location>
        <topology evidence="1 14">Multi-pass membrane protein</topology>
    </subcellularLocation>
</comment>
<dbReference type="PANTHER" id="PTHR30622:SF2">
    <property type="entry name" value="UNDECAPRENYL-DIPHOSPHATASE"/>
    <property type="match status" value="1"/>
</dbReference>
<feature type="transmembrane region" description="Helical" evidence="14">
    <location>
        <begin position="42"/>
        <end position="61"/>
    </location>
</feature>
<evidence type="ECO:0000256" key="11">
    <source>
        <dbReference type="ARBA" id="ARBA00032707"/>
    </source>
</evidence>
<evidence type="ECO:0000256" key="2">
    <source>
        <dbReference type="ARBA" id="ARBA00010621"/>
    </source>
</evidence>
<evidence type="ECO:0000256" key="8">
    <source>
        <dbReference type="ARBA" id="ARBA00022989"/>
    </source>
</evidence>
<accession>A0A7C0Y8M3</accession>
<evidence type="ECO:0000313" key="15">
    <source>
        <dbReference type="EMBL" id="HDD53166.1"/>
    </source>
</evidence>
<evidence type="ECO:0000256" key="6">
    <source>
        <dbReference type="ARBA" id="ARBA00022692"/>
    </source>
</evidence>
<keyword evidence="8 14" id="KW-1133">Transmembrane helix</keyword>
<dbReference type="GO" id="GO:0005886">
    <property type="term" value="C:plasma membrane"/>
    <property type="evidence" value="ECO:0007669"/>
    <property type="project" value="UniProtKB-SubCell"/>
</dbReference>
<evidence type="ECO:0000256" key="3">
    <source>
        <dbReference type="ARBA" id="ARBA00012374"/>
    </source>
</evidence>
<dbReference type="GO" id="GO:0009252">
    <property type="term" value="P:peptidoglycan biosynthetic process"/>
    <property type="evidence" value="ECO:0007669"/>
    <property type="project" value="UniProtKB-KW"/>
</dbReference>
<keyword evidence="5 14" id="KW-1003">Cell membrane</keyword>
<keyword evidence="9 14" id="KW-0472">Membrane</keyword>
<feature type="transmembrane region" description="Helical" evidence="14">
    <location>
        <begin position="242"/>
        <end position="262"/>
    </location>
</feature>
<keyword evidence="6 14" id="KW-0812">Transmembrane</keyword>
<dbReference type="GO" id="GO:0050380">
    <property type="term" value="F:undecaprenyl-diphosphatase activity"/>
    <property type="evidence" value="ECO:0007669"/>
    <property type="project" value="UniProtKB-UniRule"/>
</dbReference>
<keyword evidence="14" id="KW-0133">Cell shape</keyword>
<dbReference type="GO" id="GO:0046677">
    <property type="term" value="P:response to antibiotic"/>
    <property type="evidence" value="ECO:0007669"/>
    <property type="project" value="UniProtKB-UniRule"/>
</dbReference>
<comment type="catalytic activity">
    <reaction evidence="13 14">
        <text>di-trans,octa-cis-undecaprenyl diphosphate + H2O = di-trans,octa-cis-undecaprenyl phosphate + phosphate + H(+)</text>
        <dbReference type="Rhea" id="RHEA:28094"/>
        <dbReference type="ChEBI" id="CHEBI:15377"/>
        <dbReference type="ChEBI" id="CHEBI:15378"/>
        <dbReference type="ChEBI" id="CHEBI:43474"/>
        <dbReference type="ChEBI" id="CHEBI:58405"/>
        <dbReference type="ChEBI" id="CHEBI:60392"/>
        <dbReference type="EC" id="3.6.1.27"/>
    </reaction>
</comment>
<dbReference type="GO" id="GO:0008360">
    <property type="term" value="P:regulation of cell shape"/>
    <property type="evidence" value="ECO:0007669"/>
    <property type="project" value="UniProtKB-KW"/>
</dbReference>
<evidence type="ECO:0000256" key="14">
    <source>
        <dbReference type="HAMAP-Rule" id="MF_01006"/>
    </source>
</evidence>
<gene>
    <name evidence="14" type="primary">uppP</name>
    <name evidence="15" type="ORF">ENF32_03770</name>
</gene>
<keyword evidence="7 14" id="KW-0378">Hydrolase</keyword>
<dbReference type="PANTHER" id="PTHR30622">
    <property type="entry name" value="UNDECAPRENYL-DIPHOSPHATASE"/>
    <property type="match status" value="1"/>
</dbReference>
<keyword evidence="10 14" id="KW-0046">Antibiotic resistance</keyword>
<reference evidence="15" key="1">
    <citation type="journal article" date="2020" name="mSystems">
        <title>Genome- and Community-Level Interaction Insights into Carbon Utilization and Element Cycling Functions of Hydrothermarchaeota in Hydrothermal Sediment.</title>
        <authorList>
            <person name="Zhou Z."/>
            <person name="Liu Y."/>
            <person name="Xu W."/>
            <person name="Pan J."/>
            <person name="Luo Z.H."/>
            <person name="Li M."/>
        </authorList>
    </citation>
    <scope>NUCLEOTIDE SEQUENCE [LARGE SCALE GENOMIC DNA]</scope>
    <source>
        <strain evidence="15">HyVt-115</strain>
    </source>
</reference>
<feature type="transmembrane region" description="Helical" evidence="14">
    <location>
        <begin position="82"/>
        <end position="100"/>
    </location>
</feature>
<dbReference type="EMBL" id="DQWS01000143">
    <property type="protein sequence ID" value="HDD53166.1"/>
    <property type="molecule type" value="Genomic_DNA"/>
</dbReference>
<comment type="miscellaneous">
    <text evidence="14">Bacitracin is thought to be involved in the inhibition of peptidoglycan synthesis by sequestering undecaprenyl diphosphate, thereby reducing the pool of lipid carrier available.</text>
</comment>
<evidence type="ECO:0000256" key="12">
    <source>
        <dbReference type="ARBA" id="ARBA00032932"/>
    </source>
</evidence>
<dbReference type="AlphaFoldDB" id="A0A7C0Y8M3"/>
<proteinExistence type="inferred from homology"/>
<feature type="transmembrane region" description="Helical" evidence="14">
    <location>
        <begin position="212"/>
        <end position="230"/>
    </location>
</feature>
<organism evidence="15">
    <name type="scientific">Thermosulfidibacter takaii</name>
    <dbReference type="NCBI Taxonomy" id="412593"/>
    <lineage>
        <taxon>Bacteria</taxon>
        <taxon>Pseudomonadati</taxon>
        <taxon>Thermosulfidibacterota</taxon>
        <taxon>Thermosulfidibacteria</taxon>
        <taxon>Thermosulfidibacterales</taxon>
        <taxon>Thermosulfidibacteraceae</taxon>
    </lineage>
</organism>
<keyword evidence="14" id="KW-0961">Cell wall biogenesis/degradation</keyword>
<feature type="transmembrane region" description="Helical" evidence="14">
    <location>
        <begin position="181"/>
        <end position="200"/>
    </location>
</feature>
<evidence type="ECO:0000256" key="13">
    <source>
        <dbReference type="ARBA" id="ARBA00047594"/>
    </source>
</evidence>
<name>A0A7C0Y8M3_9BACT</name>
<comment type="caution">
    <text evidence="15">The sequence shown here is derived from an EMBL/GenBank/DDBJ whole genome shotgun (WGS) entry which is preliminary data.</text>
</comment>
<dbReference type="EC" id="3.6.1.27" evidence="3 14"/>
<dbReference type="Proteomes" id="UP000885690">
    <property type="component" value="Unassembled WGS sequence"/>
</dbReference>
<keyword evidence="14" id="KW-0573">Peptidoglycan synthesis</keyword>
<evidence type="ECO:0000256" key="1">
    <source>
        <dbReference type="ARBA" id="ARBA00004651"/>
    </source>
</evidence>
<sequence length="264" mass="28631">MDLWSQSILLGVVQGLTEFLPVSSSGHLVLLQHFLGFKGDNLLFDLLVHGATLLAVVVYFWRDLWSLARSLVDKEAKKERRLLLYIVVATVVTAGMGFTFKGTLEGLFYNPKVVVGTLVATGFILFVADRFSYGDKSMFGFGWGPSALVGLAQGVAIVPGISRSGSTVSAALLLGMDREQAGRFSFLIAIPAILGAFVLEVRGVKDLSAAHFVPYLGGMVAAFLVGLASIKVFLQAISRKRLVWFAFYCWGVAFLSFILFLGGY</sequence>
<protein>
    <recommendedName>
        <fullName evidence="4 14">Undecaprenyl-diphosphatase</fullName>
        <ecNumber evidence="3 14">3.6.1.27</ecNumber>
    </recommendedName>
    <alternativeName>
        <fullName evidence="12 14">Bacitracin resistance protein</fullName>
    </alternativeName>
    <alternativeName>
        <fullName evidence="11 14">Undecaprenyl pyrophosphate phosphatase</fullName>
    </alternativeName>
</protein>
<comment type="similarity">
    <text evidence="2 14">Belongs to the UppP family.</text>
</comment>
<evidence type="ECO:0000256" key="7">
    <source>
        <dbReference type="ARBA" id="ARBA00022801"/>
    </source>
</evidence>
<evidence type="ECO:0000256" key="9">
    <source>
        <dbReference type="ARBA" id="ARBA00023136"/>
    </source>
</evidence>
<dbReference type="Pfam" id="PF02673">
    <property type="entry name" value="BacA"/>
    <property type="match status" value="1"/>
</dbReference>
<dbReference type="GO" id="GO:0071555">
    <property type="term" value="P:cell wall organization"/>
    <property type="evidence" value="ECO:0007669"/>
    <property type="project" value="UniProtKB-KW"/>
</dbReference>
<feature type="transmembrane region" description="Helical" evidence="14">
    <location>
        <begin position="140"/>
        <end position="161"/>
    </location>
</feature>
<evidence type="ECO:0000256" key="4">
    <source>
        <dbReference type="ARBA" id="ARBA00021581"/>
    </source>
</evidence>